<evidence type="ECO:0000256" key="1">
    <source>
        <dbReference type="SAM" id="SignalP"/>
    </source>
</evidence>
<gene>
    <name evidence="2" type="ORF">SCARR_00567</name>
</gene>
<accession>A0A6C2UGM3</accession>
<name>A0A6C2UGM3_9BACT</name>
<evidence type="ECO:0000313" key="3">
    <source>
        <dbReference type="Proteomes" id="UP000346198"/>
    </source>
</evidence>
<sequence>MKKIIMFSAALIVASMAQGVVTNVTRIGGDGDMRDSGWSASITTNTAVSPVEYEMSWGADAKYTELSNVVFTVTAQADNALDVLFIGAGHLAVDSTARNLADTNNMKRLNLDESITLKFSYSDPDGTLLGLKMDSISPLWNTGATEETLFTDGSAVYAVTDSDNDALFDYDTTGLAQLNLSNTNTWFMQVYQTNDLTTSGMGAFRIEYIADSDYVEPVTEGLRLDGVDTQSDSLTGANGVLDLRNSYDVTESTTDLPAPLGIGDTFDMKFEYTVDPVGTTVLGQKIGYGTAGTNGWAGANALKIGFCDGTNALGFTLDLTDYVVKIELAADLTCTGPGTLGLGDNKTGEIKADNVKGTDDEMRYAGDTATFDVSIYHDAAGVYDLTVIWGTATNSHSITNAGLLMSEVNLFIVKADNPTADMGFTVTVIDPPVAPPVDSGYGTWLDDYPTLGSLTNHTDDAENGGVGDGMNNLLEYALGGDPTVDDVADYLPTSEVTGGWLYYIYNRQDPQDPALSYEVLAGTDLINLPVTNATTDIGTSGAFEGFVSQTNGVQTTFEAQQFMKLNVTITE</sequence>
<dbReference type="AlphaFoldDB" id="A0A6C2UGM3"/>
<evidence type="ECO:0000313" key="2">
    <source>
        <dbReference type="EMBL" id="VGO18514.1"/>
    </source>
</evidence>
<dbReference type="EMBL" id="CAAHFH010000001">
    <property type="protein sequence ID" value="VGO18514.1"/>
    <property type="molecule type" value="Genomic_DNA"/>
</dbReference>
<reference evidence="2 3" key="1">
    <citation type="submission" date="2019-04" db="EMBL/GenBank/DDBJ databases">
        <authorList>
            <person name="Van Vliet M D."/>
        </authorList>
    </citation>
    <scope>NUCLEOTIDE SEQUENCE [LARGE SCALE GENOMIC DNA]</scope>
    <source>
        <strain evidence="2 3">F21</strain>
    </source>
</reference>
<keyword evidence="1" id="KW-0732">Signal</keyword>
<feature type="chain" id="PRO_5025537357" evidence="1">
    <location>
        <begin position="20"/>
        <end position="571"/>
    </location>
</feature>
<keyword evidence="3" id="KW-1185">Reference proteome</keyword>
<dbReference type="Proteomes" id="UP000346198">
    <property type="component" value="Unassembled WGS sequence"/>
</dbReference>
<dbReference type="RefSeq" id="WP_136059988.1">
    <property type="nucleotide sequence ID" value="NZ_CAAHFH010000001.1"/>
</dbReference>
<proteinExistence type="predicted"/>
<feature type="signal peptide" evidence="1">
    <location>
        <begin position="1"/>
        <end position="19"/>
    </location>
</feature>
<organism evidence="2 3">
    <name type="scientific">Pontiella sulfatireligans</name>
    <dbReference type="NCBI Taxonomy" id="2750658"/>
    <lineage>
        <taxon>Bacteria</taxon>
        <taxon>Pseudomonadati</taxon>
        <taxon>Kiritimatiellota</taxon>
        <taxon>Kiritimatiellia</taxon>
        <taxon>Kiritimatiellales</taxon>
        <taxon>Pontiellaceae</taxon>
        <taxon>Pontiella</taxon>
    </lineage>
</organism>
<protein>
    <submittedName>
        <fullName evidence="2">Uncharacterized protein</fullName>
    </submittedName>
</protein>